<dbReference type="PANTHER" id="PTHR31834">
    <property type="entry name" value="INITIATION-SPECIFIC ALPHA-1,6-MANNOSYLTRANSFERASE"/>
    <property type="match status" value="1"/>
</dbReference>
<dbReference type="Gene3D" id="3.90.550.20">
    <property type="match status" value="1"/>
</dbReference>
<proteinExistence type="predicted"/>
<dbReference type="GO" id="GO:0000136">
    <property type="term" value="C:mannan polymerase complex"/>
    <property type="evidence" value="ECO:0007669"/>
    <property type="project" value="TreeGrafter"/>
</dbReference>
<dbReference type="GO" id="GO:0000009">
    <property type="term" value="F:alpha-1,6-mannosyltransferase activity"/>
    <property type="evidence" value="ECO:0007669"/>
    <property type="project" value="InterPro"/>
</dbReference>
<evidence type="ECO:0000313" key="3">
    <source>
        <dbReference type="Proteomes" id="UP001438707"/>
    </source>
</evidence>
<evidence type="ECO:0000256" key="1">
    <source>
        <dbReference type="SAM" id="Phobius"/>
    </source>
</evidence>
<sequence>MLRCSASQPNLRLLAELVPGENSPCLESGIVNAQHFADADKAHQTLASKVMPAGSRRGGSLLQQRHEGGRGSRRMWLPRTGSLCRLLALMVGLLVVFHAASCGYFFCFRFPVSIGHDAYDNIRDLFSLAGGPKVSSSPPWNATRTDESPKLIPKIIHQTYKTKNVPPKVLPLIESWKLANPSWEYRFYDDDACLAFVKREFPEYIDVYRNLGKDVERSDFFRYLVVLRLGGVYADVDTECKRPLDPFIQPKDTLVAGWENEFPTPHEAIAVRRYARTRQICQWVFAAAPGHPALREVAEHIAHTLHITFDQNTNRDTLERTGPGVWTDKLLKYALHNPPSKKDTIWNVRILPKVSFGAHPIGIDNLPADNPDVVVLHQFLGSWKSRSGWSKKKLGFIGTLLQPFARRPPVVVAPAPPPPAPQQHVGQLYPLSITWNPPFYMQVNLKGHGDPQADEDTCAVLSQYGRWQPALAPGQSPTVADALVGSLGGTGADKRVFLDIGAGVGLFSLAAASRGHKAIAFELSPNSLRTFNASIQYNGFQQQIDIQEIALGSTTEDICVDWATGPPTMLKCQPSDLSLADISLEPLSPERAYAPMPAKVDLFRGYSSLFSHNLTTPDSRARCNRTAVRRRLGDALAVDMEVGSVRISANGWEGRIIEGMKDLIATKPPGVILMELYPSALDRLGDKNGDAADLVRRMYDYGYSDISHSGEVCHERFVNLTRAVRLKGGAGFTTNQAIKEPTWCALKPESIGIVTHRVGPKVPENFLFVYKAPPSTLQRMQTGGIRGDRQAAAVDKLLRADEDVEEDIEEEGMESDAAFRSGWPDLTSRLTFRRSQQISQKQLPF</sequence>
<name>A0AAW1Q9J9_9CHLO</name>
<dbReference type="SUPFAM" id="SSF53335">
    <property type="entry name" value="S-adenosyl-L-methionine-dependent methyltransferases"/>
    <property type="match status" value="1"/>
</dbReference>
<dbReference type="InterPro" id="IPR029063">
    <property type="entry name" value="SAM-dependent_MTases_sf"/>
</dbReference>
<dbReference type="AlphaFoldDB" id="A0AAW1Q9J9"/>
<keyword evidence="1" id="KW-0472">Membrane</keyword>
<feature type="transmembrane region" description="Helical" evidence="1">
    <location>
        <begin position="83"/>
        <end position="106"/>
    </location>
</feature>
<organism evidence="2 3">
    <name type="scientific">Apatococcus lobatus</name>
    <dbReference type="NCBI Taxonomy" id="904363"/>
    <lineage>
        <taxon>Eukaryota</taxon>
        <taxon>Viridiplantae</taxon>
        <taxon>Chlorophyta</taxon>
        <taxon>core chlorophytes</taxon>
        <taxon>Trebouxiophyceae</taxon>
        <taxon>Chlorellales</taxon>
        <taxon>Chlorellaceae</taxon>
        <taxon>Apatococcus</taxon>
    </lineage>
</organism>
<dbReference type="InterPro" id="IPR039367">
    <property type="entry name" value="Och1-like"/>
</dbReference>
<comment type="caution">
    <text evidence="2">The sequence shown here is derived from an EMBL/GenBank/DDBJ whole genome shotgun (WGS) entry which is preliminary data.</text>
</comment>
<dbReference type="PANTHER" id="PTHR31834:SF1">
    <property type="entry name" value="INITIATION-SPECIFIC ALPHA-1,6-MANNOSYLTRANSFERASE"/>
    <property type="match status" value="1"/>
</dbReference>
<dbReference type="SUPFAM" id="SSF53448">
    <property type="entry name" value="Nucleotide-diphospho-sugar transferases"/>
    <property type="match status" value="1"/>
</dbReference>
<gene>
    <name evidence="2" type="ORF">WJX74_000640</name>
</gene>
<dbReference type="Proteomes" id="UP001438707">
    <property type="component" value="Unassembled WGS sequence"/>
</dbReference>
<dbReference type="Pfam" id="PF04488">
    <property type="entry name" value="Gly_transf_sug"/>
    <property type="match status" value="1"/>
</dbReference>
<dbReference type="EMBL" id="JALJOS010000051">
    <property type="protein sequence ID" value="KAK9819000.1"/>
    <property type="molecule type" value="Genomic_DNA"/>
</dbReference>
<keyword evidence="1" id="KW-0812">Transmembrane</keyword>
<evidence type="ECO:0000313" key="2">
    <source>
        <dbReference type="EMBL" id="KAK9819000.1"/>
    </source>
</evidence>
<reference evidence="2 3" key="1">
    <citation type="journal article" date="2024" name="Nat. Commun.">
        <title>Phylogenomics reveals the evolutionary origins of lichenization in chlorophyte algae.</title>
        <authorList>
            <person name="Puginier C."/>
            <person name="Libourel C."/>
            <person name="Otte J."/>
            <person name="Skaloud P."/>
            <person name="Haon M."/>
            <person name="Grisel S."/>
            <person name="Petersen M."/>
            <person name="Berrin J.G."/>
            <person name="Delaux P.M."/>
            <person name="Dal Grande F."/>
            <person name="Keller J."/>
        </authorList>
    </citation>
    <scope>NUCLEOTIDE SEQUENCE [LARGE SCALE GENOMIC DNA]</scope>
    <source>
        <strain evidence="2 3">SAG 2145</strain>
    </source>
</reference>
<dbReference type="GO" id="GO:0006487">
    <property type="term" value="P:protein N-linked glycosylation"/>
    <property type="evidence" value="ECO:0007669"/>
    <property type="project" value="TreeGrafter"/>
</dbReference>
<keyword evidence="1" id="KW-1133">Transmembrane helix</keyword>
<dbReference type="InterPro" id="IPR007577">
    <property type="entry name" value="GlycoTrfase_DXD_sugar-bd_CS"/>
</dbReference>
<dbReference type="InterPro" id="IPR029044">
    <property type="entry name" value="Nucleotide-diphossugar_trans"/>
</dbReference>
<accession>A0AAW1Q9J9</accession>
<keyword evidence="3" id="KW-1185">Reference proteome</keyword>
<dbReference type="Gene3D" id="3.40.50.150">
    <property type="entry name" value="Vaccinia Virus protein VP39"/>
    <property type="match status" value="1"/>
</dbReference>
<protein>
    <submittedName>
        <fullName evidence="2">Uncharacterized protein</fullName>
    </submittedName>
</protein>